<name>A0ABP0RWM0_9DINO</name>
<dbReference type="CDD" id="cd00177">
    <property type="entry name" value="START"/>
    <property type="match status" value="1"/>
</dbReference>
<evidence type="ECO:0000313" key="3">
    <source>
        <dbReference type="Proteomes" id="UP001642464"/>
    </source>
</evidence>
<dbReference type="InterPro" id="IPR023393">
    <property type="entry name" value="START-like_dom_sf"/>
</dbReference>
<evidence type="ECO:0000259" key="1">
    <source>
        <dbReference type="PROSITE" id="PS50848"/>
    </source>
</evidence>
<dbReference type="SUPFAM" id="SSF55961">
    <property type="entry name" value="Bet v1-like"/>
    <property type="match status" value="1"/>
</dbReference>
<organism evidence="2 3">
    <name type="scientific">Durusdinium trenchii</name>
    <dbReference type="NCBI Taxonomy" id="1381693"/>
    <lineage>
        <taxon>Eukaryota</taxon>
        <taxon>Sar</taxon>
        <taxon>Alveolata</taxon>
        <taxon>Dinophyceae</taxon>
        <taxon>Suessiales</taxon>
        <taxon>Symbiodiniaceae</taxon>
        <taxon>Durusdinium</taxon>
    </lineage>
</organism>
<dbReference type="Proteomes" id="UP001642464">
    <property type="component" value="Unassembled WGS sequence"/>
</dbReference>
<dbReference type="PANTHER" id="PTHR19308">
    <property type="entry name" value="PHOSPHATIDYLCHOLINE TRANSFER PROTEIN"/>
    <property type="match status" value="1"/>
</dbReference>
<protein>
    <recommendedName>
        <fullName evidence="1">START domain-containing protein</fullName>
    </recommendedName>
</protein>
<sequence>MARWWSRALVDATRSDAQRRRRHVAQESFYDARSEASEERGSCAASRSLRRREVFSEPNVARFVSPKKASNPRNGLSTEVLEVSQRLESLLSIRNLCHSGKTSGTAIDKEGKSMNIQVETLMRSEAQMWLCHVEKGVDIGCSSCCVHGVTVAEVSEALQNPQQRLQWDGANFRAFEQLTVEPTGHEDDADDADPPGGTGRLLQQDIIYCVMPAPGMLTDREVLQKRWRVSMEEGEALIMESITDHLLRPESPKHIRAQTRLSGYLLRRTGEAEGRLEITAISQTDLGGSIPAWVQSQGRRLAKNKLAPWAKKLEDHCRAMRFSGADSQ</sequence>
<dbReference type="PANTHER" id="PTHR19308:SF14">
    <property type="entry name" value="START DOMAIN-CONTAINING PROTEIN"/>
    <property type="match status" value="1"/>
</dbReference>
<proteinExistence type="predicted"/>
<gene>
    <name evidence="2" type="ORF">SCF082_LOCUS48975</name>
</gene>
<dbReference type="InterPro" id="IPR051213">
    <property type="entry name" value="START_lipid_transfer"/>
</dbReference>
<dbReference type="Gene3D" id="3.30.530.20">
    <property type="match status" value="1"/>
</dbReference>
<dbReference type="EMBL" id="CAXAMM010042462">
    <property type="protein sequence ID" value="CAK9105031.1"/>
    <property type="molecule type" value="Genomic_DNA"/>
</dbReference>
<reference evidence="2 3" key="1">
    <citation type="submission" date="2024-02" db="EMBL/GenBank/DDBJ databases">
        <authorList>
            <person name="Chen Y."/>
            <person name="Shah S."/>
            <person name="Dougan E. K."/>
            <person name="Thang M."/>
            <person name="Chan C."/>
        </authorList>
    </citation>
    <scope>NUCLEOTIDE SEQUENCE [LARGE SCALE GENOMIC DNA]</scope>
</reference>
<dbReference type="PROSITE" id="PS50848">
    <property type="entry name" value="START"/>
    <property type="match status" value="1"/>
</dbReference>
<dbReference type="InterPro" id="IPR002913">
    <property type="entry name" value="START_lipid-bd_dom"/>
</dbReference>
<accession>A0ABP0RWM0</accession>
<keyword evidence="3" id="KW-1185">Reference proteome</keyword>
<evidence type="ECO:0000313" key="2">
    <source>
        <dbReference type="EMBL" id="CAK9105031.1"/>
    </source>
</evidence>
<comment type="caution">
    <text evidence="2">The sequence shown here is derived from an EMBL/GenBank/DDBJ whole genome shotgun (WGS) entry which is preliminary data.</text>
</comment>
<feature type="domain" description="START" evidence="1">
    <location>
        <begin position="146"/>
        <end position="322"/>
    </location>
</feature>
<dbReference type="Pfam" id="PF01852">
    <property type="entry name" value="START"/>
    <property type="match status" value="1"/>
</dbReference>